<gene>
    <name evidence="2" type="ORF">IFO68_15985</name>
</gene>
<evidence type="ECO:0000256" key="1">
    <source>
        <dbReference type="SAM" id="SignalP"/>
    </source>
</evidence>
<accession>A0ABR9BNW7</accession>
<keyword evidence="1" id="KW-0732">Signal</keyword>
<organism evidence="2 3">
    <name type="scientific">Photobacterium arenosum</name>
    <dbReference type="NCBI Taxonomy" id="2774143"/>
    <lineage>
        <taxon>Bacteria</taxon>
        <taxon>Pseudomonadati</taxon>
        <taxon>Pseudomonadota</taxon>
        <taxon>Gammaproteobacteria</taxon>
        <taxon>Vibrionales</taxon>
        <taxon>Vibrionaceae</taxon>
        <taxon>Photobacterium</taxon>
    </lineage>
</organism>
<dbReference type="PROSITE" id="PS51257">
    <property type="entry name" value="PROKAR_LIPOPROTEIN"/>
    <property type="match status" value="1"/>
</dbReference>
<feature type="signal peptide" evidence="1">
    <location>
        <begin position="1"/>
        <end position="22"/>
    </location>
</feature>
<dbReference type="EMBL" id="JACYTP010000011">
    <property type="protein sequence ID" value="MBD8514182.1"/>
    <property type="molecule type" value="Genomic_DNA"/>
</dbReference>
<evidence type="ECO:0000313" key="3">
    <source>
        <dbReference type="Proteomes" id="UP000649768"/>
    </source>
</evidence>
<sequence length="155" mass="17613">MSWHIIRVFLLSFFALFFSALAMSCLDGQDTEATAKRLVVAESRLIDAVLSEPTSRQNKSSDSAPATQSQHSGSAVAILHSVRWHISQRYNVHDGDSDRLDLAPPWYQVSDARLLQRLAQSPRYLAYQDFRPSYRLSGWKETNAMYVALNSHYFS</sequence>
<reference evidence="2 3" key="1">
    <citation type="submission" date="2020-09" db="EMBL/GenBank/DDBJ databases">
        <title>Photobacterium sp. CAU 1568 isolated from sand of Sido Beach.</title>
        <authorList>
            <person name="Kim W."/>
        </authorList>
    </citation>
    <scope>NUCLEOTIDE SEQUENCE [LARGE SCALE GENOMIC DNA]</scope>
    <source>
        <strain evidence="2 3">CAU 1568</strain>
    </source>
</reference>
<dbReference type="RefSeq" id="WP_192016841.1">
    <property type="nucleotide sequence ID" value="NZ_JACYTP010000011.1"/>
</dbReference>
<dbReference type="Proteomes" id="UP000649768">
    <property type="component" value="Unassembled WGS sequence"/>
</dbReference>
<name>A0ABR9BNW7_9GAMM</name>
<comment type="caution">
    <text evidence="2">The sequence shown here is derived from an EMBL/GenBank/DDBJ whole genome shotgun (WGS) entry which is preliminary data.</text>
</comment>
<keyword evidence="3" id="KW-1185">Reference proteome</keyword>
<protein>
    <submittedName>
        <fullName evidence="2">Uncharacterized protein</fullName>
    </submittedName>
</protein>
<feature type="chain" id="PRO_5046192484" evidence="1">
    <location>
        <begin position="23"/>
        <end position="155"/>
    </location>
</feature>
<proteinExistence type="predicted"/>
<evidence type="ECO:0000313" key="2">
    <source>
        <dbReference type="EMBL" id="MBD8514182.1"/>
    </source>
</evidence>